<dbReference type="CDD" id="cd00075">
    <property type="entry name" value="HATPase"/>
    <property type="match status" value="1"/>
</dbReference>
<evidence type="ECO:0000259" key="10">
    <source>
        <dbReference type="PROSITE" id="PS50109"/>
    </source>
</evidence>
<dbReference type="Pfam" id="PF00512">
    <property type="entry name" value="HisKA"/>
    <property type="match status" value="1"/>
</dbReference>
<evidence type="ECO:0000256" key="6">
    <source>
        <dbReference type="ARBA" id="ARBA00022777"/>
    </source>
</evidence>
<dbReference type="EMBL" id="CTRP01000006">
    <property type="protein sequence ID" value="CQR71874.1"/>
    <property type="molecule type" value="Genomic_DNA"/>
</dbReference>
<dbReference type="AlphaFoldDB" id="A0A0U1KYY2"/>
<dbReference type="PRINTS" id="PR00344">
    <property type="entry name" value="BCTRLSENSOR"/>
</dbReference>
<dbReference type="EC" id="2.7.13.3" evidence="3"/>
<evidence type="ECO:0000256" key="3">
    <source>
        <dbReference type="ARBA" id="ARBA00012438"/>
    </source>
</evidence>
<evidence type="ECO:0000256" key="1">
    <source>
        <dbReference type="ARBA" id="ARBA00000085"/>
    </source>
</evidence>
<dbReference type="InterPro" id="IPR003594">
    <property type="entry name" value="HATPase_dom"/>
</dbReference>
<dbReference type="PANTHER" id="PTHR43711">
    <property type="entry name" value="TWO-COMPONENT HISTIDINE KINASE"/>
    <property type="match status" value="1"/>
</dbReference>
<evidence type="ECO:0000313" key="11">
    <source>
        <dbReference type="EMBL" id="CQR71874.1"/>
    </source>
</evidence>
<dbReference type="SUPFAM" id="SSF47384">
    <property type="entry name" value="Homodimeric domain of signal transducing histidine kinase"/>
    <property type="match status" value="1"/>
</dbReference>
<dbReference type="Gene3D" id="3.30.565.10">
    <property type="entry name" value="Histidine kinase-like ATPase, C-terminal domain"/>
    <property type="match status" value="1"/>
</dbReference>
<dbReference type="Proteomes" id="UP000049855">
    <property type="component" value="Unassembled WGS sequence"/>
</dbReference>
<evidence type="ECO:0000256" key="7">
    <source>
        <dbReference type="ARBA" id="ARBA00023012"/>
    </source>
</evidence>
<keyword evidence="4" id="KW-0597">Phosphoprotein</keyword>
<dbReference type="SMART" id="SM00388">
    <property type="entry name" value="HisKA"/>
    <property type="match status" value="1"/>
</dbReference>
<dbReference type="FunFam" id="1.10.287.130:FF:000001">
    <property type="entry name" value="Two-component sensor histidine kinase"/>
    <property type="match status" value="1"/>
</dbReference>
<feature type="transmembrane region" description="Helical" evidence="9">
    <location>
        <begin position="168"/>
        <end position="191"/>
    </location>
</feature>
<evidence type="ECO:0000256" key="8">
    <source>
        <dbReference type="ARBA" id="ARBA00023136"/>
    </source>
</evidence>
<gene>
    <name evidence="11" type="ORF">SpAn4DRAFT_4936</name>
</gene>
<dbReference type="PANTHER" id="PTHR43711:SF1">
    <property type="entry name" value="HISTIDINE KINASE 1"/>
    <property type="match status" value="1"/>
</dbReference>
<dbReference type="FunFam" id="3.30.565.10:FF:000006">
    <property type="entry name" value="Sensor histidine kinase WalK"/>
    <property type="match status" value="1"/>
</dbReference>
<evidence type="ECO:0000256" key="9">
    <source>
        <dbReference type="SAM" id="Phobius"/>
    </source>
</evidence>
<dbReference type="InterPro" id="IPR003661">
    <property type="entry name" value="HisK_dim/P_dom"/>
</dbReference>
<name>A0A0U1KYY2_9FIRM</name>
<dbReference type="InterPro" id="IPR050736">
    <property type="entry name" value="Sensor_HK_Regulatory"/>
</dbReference>
<keyword evidence="6" id="KW-0418">Kinase</keyword>
<comment type="subcellular location">
    <subcellularLocation>
        <location evidence="2">Membrane</location>
    </subcellularLocation>
</comment>
<keyword evidence="5 11" id="KW-0808">Transferase</keyword>
<dbReference type="Pfam" id="PF02518">
    <property type="entry name" value="HATPase_c"/>
    <property type="match status" value="1"/>
</dbReference>
<evidence type="ECO:0000313" key="12">
    <source>
        <dbReference type="Proteomes" id="UP000049855"/>
    </source>
</evidence>
<keyword evidence="7" id="KW-0902">Two-component regulatory system</keyword>
<feature type="transmembrane region" description="Helical" evidence="9">
    <location>
        <begin position="12"/>
        <end position="37"/>
    </location>
</feature>
<feature type="domain" description="Histidine kinase" evidence="10">
    <location>
        <begin position="211"/>
        <end position="430"/>
    </location>
</feature>
<protein>
    <recommendedName>
        <fullName evidence="3">histidine kinase</fullName>
        <ecNumber evidence="3">2.7.13.3</ecNumber>
    </recommendedName>
</protein>
<dbReference type="InterPro" id="IPR005467">
    <property type="entry name" value="His_kinase_dom"/>
</dbReference>
<keyword evidence="9" id="KW-0812">Transmembrane</keyword>
<dbReference type="InterPro" id="IPR004358">
    <property type="entry name" value="Sig_transdc_His_kin-like_C"/>
</dbReference>
<organism evidence="11 12">
    <name type="scientific">Sporomusa ovata</name>
    <dbReference type="NCBI Taxonomy" id="2378"/>
    <lineage>
        <taxon>Bacteria</taxon>
        <taxon>Bacillati</taxon>
        <taxon>Bacillota</taxon>
        <taxon>Negativicutes</taxon>
        <taxon>Selenomonadales</taxon>
        <taxon>Sporomusaceae</taxon>
        <taxon>Sporomusa</taxon>
    </lineage>
</organism>
<dbReference type="PROSITE" id="PS50109">
    <property type="entry name" value="HIS_KIN"/>
    <property type="match status" value="1"/>
</dbReference>
<reference evidence="12" key="1">
    <citation type="submission" date="2015-03" db="EMBL/GenBank/DDBJ databases">
        <authorList>
            <person name="Nijsse Bart"/>
        </authorList>
    </citation>
    <scope>NUCLEOTIDE SEQUENCE [LARGE SCALE GENOMIC DNA]</scope>
</reference>
<proteinExistence type="predicted"/>
<dbReference type="InterPro" id="IPR036097">
    <property type="entry name" value="HisK_dim/P_sf"/>
</dbReference>
<sequence length="430" mass="48011">MFAKIRNHLTMVYSAVMVCFLISFVVSSYTGLVWVLYREEQQDIEAFAKEEAREHITLLRQIQLLGNSSLREDDEQNDGKLFHYAFDVNGEQVSSSEPAREVRALVLENIRNWQGADGEAMLTKLHLPGDQKNYFMLCRVKVYEGEQALGTVFVGKDITSYYVMLKRLLLVLSLGCLLFLIIAAFVGHLLAGRAIVPIKNSFARQREFVADASHELRTPLSVLLTSVEAIRTDDENRFSPFSVQVLDDMKSEIKRMTKIVSDLLTLARADAGATAIIKEKFDINMIAEKIIRSFQPLATEKGIKLEFAGTSNLSIQADRERISQLLVILIDNALKYVQHEGEVILTVKQLTGSKGSINIIVQDNGIGILPQEQKLIFERFYRIDKVRSREAGGTGLGLSIAKWIVEAHGGTIKVDSAIGVGSTFIVTLPS</sequence>
<dbReference type="GO" id="GO:0016020">
    <property type="term" value="C:membrane"/>
    <property type="evidence" value="ECO:0007669"/>
    <property type="project" value="UniProtKB-SubCell"/>
</dbReference>
<dbReference type="GO" id="GO:0000155">
    <property type="term" value="F:phosphorelay sensor kinase activity"/>
    <property type="evidence" value="ECO:0007669"/>
    <property type="project" value="InterPro"/>
</dbReference>
<dbReference type="SMART" id="SM00387">
    <property type="entry name" value="HATPase_c"/>
    <property type="match status" value="1"/>
</dbReference>
<accession>A0A0U1KYY2</accession>
<dbReference type="RefSeq" id="WP_021166872.1">
    <property type="nucleotide sequence ID" value="NZ_CTRP01000006.1"/>
</dbReference>
<evidence type="ECO:0000256" key="5">
    <source>
        <dbReference type="ARBA" id="ARBA00022679"/>
    </source>
</evidence>
<dbReference type="InterPro" id="IPR036890">
    <property type="entry name" value="HATPase_C_sf"/>
</dbReference>
<dbReference type="Gene3D" id="1.10.287.130">
    <property type="match status" value="1"/>
</dbReference>
<evidence type="ECO:0000256" key="2">
    <source>
        <dbReference type="ARBA" id="ARBA00004370"/>
    </source>
</evidence>
<keyword evidence="9" id="KW-1133">Transmembrane helix</keyword>
<keyword evidence="12" id="KW-1185">Reference proteome</keyword>
<evidence type="ECO:0000256" key="4">
    <source>
        <dbReference type="ARBA" id="ARBA00022553"/>
    </source>
</evidence>
<keyword evidence="8 9" id="KW-0472">Membrane</keyword>
<comment type="catalytic activity">
    <reaction evidence="1">
        <text>ATP + protein L-histidine = ADP + protein N-phospho-L-histidine.</text>
        <dbReference type="EC" id="2.7.13.3"/>
    </reaction>
</comment>
<dbReference type="CDD" id="cd00082">
    <property type="entry name" value="HisKA"/>
    <property type="match status" value="1"/>
</dbReference>
<dbReference type="SUPFAM" id="SSF55874">
    <property type="entry name" value="ATPase domain of HSP90 chaperone/DNA topoisomerase II/histidine kinase"/>
    <property type="match status" value="1"/>
</dbReference>